<protein>
    <submittedName>
        <fullName evidence="3">(apollo) hypothetical protein</fullName>
    </submittedName>
</protein>
<dbReference type="Pfam" id="PF03184">
    <property type="entry name" value="DDE_1"/>
    <property type="match status" value="1"/>
</dbReference>
<proteinExistence type="predicted"/>
<sequence length="704" mass="80099">MGRTFKRKEGANPRIRVDPQILKEAVNKVLEGNTIKGTAKEYNVPIMTLKRYARKQKDQENEITYEPNYRQSQVFTKEEELHLAMYLEKASKLHHGLSSLCVRQLAYQLAIQNQKPNEKICKWTNNIASYDWFHGFMKRNTQLLLRVPEATSLSRSTSFNKHNIGCFFENLQKLLVKYHFGPEAIWNIDETGLSTVHKPKKIVATKGVKQIGKMTSGERGELVTACCAINAMGGYIPPFMIFPRKNWQDRMLNGAPAGTNASVFPSDSMTAENFIKFLQHFKKYTKCSVEYPMLIIMDNHDSHISIESLNFAKENGINLLTIPPHTSHKTQPLDRTVFGPLKAYYDTACSDWMDQNPGKTITIYETSELLGKAFPKAFTPQNILSGFRVTGIYPFNKDIFTDDEFLSSYVTDRLLVTETNPERTGENDQSQNCELLSPQRSATPSILSDATLTLQDFEINPKVPENTTQDAIIPEQFTSNSVNPNEVLISSTHKTPTKRAAPSSPQPGCSKILKRFKTPEEIKPFPKAGCQKVTQKGRKKGSTKILTDTPEKEKLVEELLIRREKKNKKINKTVDKKVNIVKRNFKGFTQKEKSSSEDDDELPPSPDSTYDMSEDENDDEYDVSSSCESEDDHGNDMPPETNDWVIVNLISMKNLVHRYVGQIQSVTDSGYIIKFAKKIDDKKFKWPIKDDVAEVARYQIAKKK</sequence>
<name>A0A8S3WB48_PARAO</name>
<dbReference type="EMBL" id="CAJQZP010000246">
    <property type="protein sequence ID" value="CAG4951114.1"/>
    <property type="molecule type" value="Genomic_DNA"/>
</dbReference>
<feature type="compositionally biased region" description="Acidic residues" evidence="1">
    <location>
        <begin position="612"/>
        <end position="633"/>
    </location>
</feature>
<dbReference type="GO" id="GO:0005634">
    <property type="term" value="C:nucleus"/>
    <property type="evidence" value="ECO:0007669"/>
    <property type="project" value="TreeGrafter"/>
</dbReference>
<feature type="region of interest" description="Disordered" evidence="1">
    <location>
        <begin position="589"/>
        <end position="640"/>
    </location>
</feature>
<dbReference type="PANTHER" id="PTHR19303:SF74">
    <property type="entry name" value="POGO TRANSPOSABLE ELEMENT WITH KRAB DOMAIN"/>
    <property type="match status" value="1"/>
</dbReference>
<gene>
    <name evidence="3" type="ORF">PAPOLLO_LOCUS4355</name>
</gene>
<reference evidence="3" key="1">
    <citation type="submission" date="2021-04" db="EMBL/GenBank/DDBJ databases">
        <authorList>
            <person name="Tunstrom K."/>
        </authorList>
    </citation>
    <scope>NUCLEOTIDE SEQUENCE</scope>
</reference>
<comment type="caution">
    <text evidence="3">The sequence shown here is derived from an EMBL/GenBank/DDBJ whole genome shotgun (WGS) entry which is preliminary data.</text>
</comment>
<dbReference type="Proteomes" id="UP000691718">
    <property type="component" value="Unassembled WGS sequence"/>
</dbReference>
<dbReference type="InterPro" id="IPR050863">
    <property type="entry name" value="CenT-Element_Derived"/>
</dbReference>
<keyword evidence="4" id="KW-1185">Reference proteome</keyword>
<evidence type="ECO:0000313" key="4">
    <source>
        <dbReference type="Proteomes" id="UP000691718"/>
    </source>
</evidence>
<dbReference type="InterPro" id="IPR004875">
    <property type="entry name" value="DDE_SF_endonuclease_dom"/>
</dbReference>
<dbReference type="PANTHER" id="PTHR19303">
    <property type="entry name" value="TRANSPOSON"/>
    <property type="match status" value="1"/>
</dbReference>
<dbReference type="AlphaFoldDB" id="A0A8S3WB48"/>
<evidence type="ECO:0000259" key="2">
    <source>
        <dbReference type="Pfam" id="PF03184"/>
    </source>
</evidence>
<evidence type="ECO:0000313" key="3">
    <source>
        <dbReference type="EMBL" id="CAG4951114.1"/>
    </source>
</evidence>
<organism evidence="3 4">
    <name type="scientific">Parnassius apollo</name>
    <name type="common">Apollo butterfly</name>
    <name type="synonym">Papilio apollo</name>
    <dbReference type="NCBI Taxonomy" id="110799"/>
    <lineage>
        <taxon>Eukaryota</taxon>
        <taxon>Metazoa</taxon>
        <taxon>Ecdysozoa</taxon>
        <taxon>Arthropoda</taxon>
        <taxon>Hexapoda</taxon>
        <taxon>Insecta</taxon>
        <taxon>Pterygota</taxon>
        <taxon>Neoptera</taxon>
        <taxon>Endopterygota</taxon>
        <taxon>Lepidoptera</taxon>
        <taxon>Glossata</taxon>
        <taxon>Ditrysia</taxon>
        <taxon>Papilionoidea</taxon>
        <taxon>Papilionidae</taxon>
        <taxon>Parnassiinae</taxon>
        <taxon>Parnassini</taxon>
        <taxon>Parnassius</taxon>
        <taxon>Parnassius</taxon>
    </lineage>
</organism>
<evidence type="ECO:0000256" key="1">
    <source>
        <dbReference type="SAM" id="MobiDB-lite"/>
    </source>
</evidence>
<dbReference type="OrthoDB" id="4327074at2759"/>
<dbReference type="GO" id="GO:0003677">
    <property type="term" value="F:DNA binding"/>
    <property type="evidence" value="ECO:0007669"/>
    <property type="project" value="TreeGrafter"/>
</dbReference>
<feature type="domain" description="DDE-1" evidence="2">
    <location>
        <begin position="222"/>
        <end position="387"/>
    </location>
</feature>
<accession>A0A8S3WB48</accession>